<evidence type="ECO:0000256" key="1">
    <source>
        <dbReference type="SAM" id="SignalP"/>
    </source>
</evidence>
<dbReference type="Proteomes" id="UP000253083">
    <property type="component" value="Unassembled WGS sequence"/>
</dbReference>
<dbReference type="RefSeq" id="WP_170132048.1">
    <property type="nucleotide sequence ID" value="NZ_QNRT01000002.1"/>
</dbReference>
<protein>
    <submittedName>
        <fullName evidence="4">Alkaline phosphatase/alkaline phosphatase D</fullName>
    </submittedName>
</protein>
<accession>A0A395JKV9</accession>
<feature type="domain" description="PhoD-like phosphatase metallophosphatase" evidence="2">
    <location>
        <begin position="161"/>
        <end position="548"/>
    </location>
</feature>
<organism evidence="4 5">
    <name type="scientific">Arenicella xantha</name>
    <dbReference type="NCBI Taxonomy" id="644221"/>
    <lineage>
        <taxon>Bacteria</taxon>
        <taxon>Pseudomonadati</taxon>
        <taxon>Pseudomonadota</taxon>
        <taxon>Gammaproteobacteria</taxon>
        <taxon>Arenicellales</taxon>
        <taxon>Arenicellaceae</taxon>
        <taxon>Arenicella</taxon>
    </lineage>
</organism>
<evidence type="ECO:0000259" key="3">
    <source>
        <dbReference type="Pfam" id="PF16655"/>
    </source>
</evidence>
<dbReference type="Pfam" id="PF09423">
    <property type="entry name" value="PhoD"/>
    <property type="match status" value="1"/>
</dbReference>
<dbReference type="PANTHER" id="PTHR43606">
    <property type="entry name" value="PHOSPHATASE, PUTATIVE (AFU_ORTHOLOGUE AFUA_6G08710)-RELATED"/>
    <property type="match status" value="1"/>
</dbReference>
<dbReference type="InterPro" id="IPR052900">
    <property type="entry name" value="Phospholipid_Metab_Enz"/>
</dbReference>
<dbReference type="InterPro" id="IPR032093">
    <property type="entry name" value="PhoD_N"/>
</dbReference>
<dbReference type="Gene3D" id="3.60.21.70">
    <property type="entry name" value="PhoD-like phosphatase"/>
    <property type="match status" value="1"/>
</dbReference>
<comment type="caution">
    <text evidence="4">The sequence shown here is derived from an EMBL/GenBank/DDBJ whole genome shotgun (WGS) entry which is preliminary data.</text>
</comment>
<dbReference type="Pfam" id="PF16655">
    <property type="entry name" value="PhoD_N"/>
    <property type="match status" value="1"/>
</dbReference>
<dbReference type="CDD" id="cd07389">
    <property type="entry name" value="MPP_PhoD"/>
    <property type="match status" value="1"/>
</dbReference>
<feature type="chain" id="PRO_5017282921" evidence="1">
    <location>
        <begin position="21"/>
        <end position="580"/>
    </location>
</feature>
<proteinExistence type="predicted"/>
<gene>
    <name evidence="4" type="ORF">DFR28_102761</name>
</gene>
<dbReference type="SUPFAM" id="SSF56300">
    <property type="entry name" value="Metallo-dependent phosphatases"/>
    <property type="match status" value="1"/>
</dbReference>
<sequence length="580" mass="64236">MKSFLQRRAVLGLIASSVLAACKPSSTKPSGNASTDASVKQAESSLTNHWRAAKQLTSSMFQYGIASGDPAADSVVIWTHVNANAPALVDWEVSLSPDFKELVSHGQVTTDAEQDFTVKAIPANLKSGTAYYYRFKFANTLSPVGRTKTLPVGSLNQYGIALASCSNYAFGFFNAYDAIANDSKVDLVLHTGDYIYEYGADGWGAETAQQIGRVHEPAHEIVSLADYRARHAQYKTDQGSLAMHATHPMVCCWDDHETANNPWIGGAQNHQADTEGEWADRRSASVRAYYEWMPIRDPHTLDERLAFSRAYRIGDLANLVTLETRHTARAEQIDYLKYFEGIQSMADAERFTQDVIAEPGRRMLSSETEALVQQEFAPTEGTMQPWHLLGSASPIARMLVPDVLSMGVLDGEPPEQMESFAAQALVWKGKYNMPFYTDTWDGYPWARQRFYEACQSVSATDLVFLTGDSHSFWINKISDDSGVAMGVELGTAGISSPGDFVESGWSRPVAEKLDRLFESQLDEVIWTDNLNQGYVRLDLGREQAEASFVAVSTVLEPNYTSRVIKRSVIQRNDNALQFAT</sequence>
<reference evidence="4 5" key="1">
    <citation type="submission" date="2018-06" db="EMBL/GenBank/DDBJ databases">
        <title>Genomic Encyclopedia of Type Strains, Phase IV (KMG-IV): sequencing the most valuable type-strain genomes for metagenomic binning, comparative biology and taxonomic classification.</title>
        <authorList>
            <person name="Goeker M."/>
        </authorList>
    </citation>
    <scope>NUCLEOTIDE SEQUENCE [LARGE SCALE GENOMIC DNA]</scope>
    <source>
        <strain evidence="4 5">DSM 24032</strain>
    </source>
</reference>
<evidence type="ECO:0000313" key="4">
    <source>
        <dbReference type="EMBL" id="RBP51341.1"/>
    </source>
</evidence>
<dbReference type="EMBL" id="QNRT01000002">
    <property type="protein sequence ID" value="RBP51341.1"/>
    <property type="molecule type" value="Genomic_DNA"/>
</dbReference>
<evidence type="ECO:0000259" key="2">
    <source>
        <dbReference type="Pfam" id="PF09423"/>
    </source>
</evidence>
<dbReference type="PANTHER" id="PTHR43606:SF7">
    <property type="entry name" value="PHOSPHATASE, PUTATIVE (AFU_ORTHOLOGUE AFUA_6G08710)-RELATED"/>
    <property type="match status" value="1"/>
</dbReference>
<feature type="signal peptide" evidence="1">
    <location>
        <begin position="1"/>
        <end position="20"/>
    </location>
</feature>
<evidence type="ECO:0000313" key="5">
    <source>
        <dbReference type="Proteomes" id="UP000253083"/>
    </source>
</evidence>
<dbReference type="InterPro" id="IPR018946">
    <property type="entry name" value="PhoD-like_MPP"/>
</dbReference>
<keyword evidence="1" id="KW-0732">Signal</keyword>
<dbReference type="InterPro" id="IPR029052">
    <property type="entry name" value="Metallo-depent_PP-like"/>
</dbReference>
<dbReference type="InterPro" id="IPR038607">
    <property type="entry name" value="PhoD-like_sf"/>
</dbReference>
<dbReference type="AlphaFoldDB" id="A0A395JKV9"/>
<keyword evidence="5" id="KW-1185">Reference proteome</keyword>
<dbReference type="InParanoid" id="A0A395JKV9"/>
<name>A0A395JKV9_9GAMM</name>
<feature type="domain" description="Phospholipase D N-terminal" evidence="3">
    <location>
        <begin position="64"/>
        <end position="149"/>
    </location>
</feature>
<dbReference type="Gene3D" id="2.60.40.380">
    <property type="entry name" value="Purple acid phosphatase-like, N-terminal"/>
    <property type="match status" value="1"/>
</dbReference>
<dbReference type="PROSITE" id="PS51257">
    <property type="entry name" value="PROKAR_LIPOPROTEIN"/>
    <property type="match status" value="1"/>
</dbReference>